<proteinExistence type="predicted"/>
<evidence type="ECO:0000313" key="2">
    <source>
        <dbReference type="Proteomes" id="UP000679779"/>
    </source>
</evidence>
<comment type="caution">
    <text evidence="1">The sequence shown here is derived from an EMBL/GenBank/DDBJ whole genome shotgun (WGS) entry which is preliminary data.</text>
</comment>
<protein>
    <submittedName>
        <fullName evidence="1">Uncharacterized protein</fullName>
    </submittedName>
</protein>
<organism evidence="1 2">
    <name type="scientific">Paenibacillus albilobatus</name>
    <dbReference type="NCBI Taxonomy" id="2716884"/>
    <lineage>
        <taxon>Bacteria</taxon>
        <taxon>Bacillati</taxon>
        <taxon>Bacillota</taxon>
        <taxon>Bacilli</taxon>
        <taxon>Bacillales</taxon>
        <taxon>Paenibacillaceae</taxon>
        <taxon>Paenibacillus</taxon>
    </lineage>
</organism>
<keyword evidence="2" id="KW-1185">Reference proteome</keyword>
<dbReference type="EMBL" id="BORQ01000001">
    <property type="protein sequence ID" value="GIO29527.1"/>
    <property type="molecule type" value="Genomic_DNA"/>
</dbReference>
<evidence type="ECO:0000313" key="1">
    <source>
        <dbReference type="EMBL" id="GIO29527.1"/>
    </source>
</evidence>
<accession>A0A919XET4</accession>
<dbReference type="Proteomes" id="UP000679779">
    <property type="component" value="Unassembled WGS sequence"/>
</dbReference>
<sequence length="57" mass="6266">MKLQMAGIRKAFSLWPCRQRLKAANEPIAVFTGRAAHDPPELSGEMLDVFVSAQLAP</sequence>
<reference evidence="1" key="1">
    <citation type="submission" date="2021-03" db="EMBL/GenBank/DDBJ databases">
        <title>Antimicrobial resistance genes in bacteria isolated from Japanese honey, and their potential for conferring macrolide and lincosamide resistance in the American foulbrood pathogen Paenibacillus larvae.</title>
        <authorList>
            <person name="Okamoto M."/>
            <person name="Kumagai M."/>
            <person name="Kanamori H."/>
            <person name="Takamatsu D."/>
        </authorList>
    </citation>
    <scope>NUCLEOTIDE SEQUENCE</scope>
    <source>
        <strain evidence="1">J2TS6</strain>
    </source>
</reference>
<name>A0A919XET4_9BACL</name>
<dbReference type="AlphaFoldDB" id="A0A919XET4"/>
<gene>
    <name evidence="1" type="ORF">J2TS6_06680</name>
</gene>